<evidence type="ECO:0000313" key="3">
    <source>
        <dbReference type="EMBL" id="CBI07938.1"/>
    </source>
</evidence>
<organism evidence="3">
    <name type="scientific">mine drainage metagenome</name>
    <dbReference type="NCBI Taxonomy" id="410659"/>
    <lineage>
        <taxon>unclassified sequences</taxon>
        <taxon>metagenomes</taxon>
        <taxon>ecological metagenomes</taxon>
    </lineage>
</organism>
<dbReference type="InterPro" id="IPR001789">
    <property type="entry name" value="Sig_transdc_resp-reg_receiver"/>
</dbReference>
<dbReference type="PROSITE" id="PS50110">
    <property type="entry name" value="RESPONSE_REGULATORY"/>
    <property type="match status" value="1"/>
</dbReference>
<comment type="caution">
    <text evidence="3">The sequence shown here is derived from an EMBL/GenBank/DDBJ whole genome shotgun (WGS) entry which is preliminary data.</text>
</comment>
<gene>
    <name evidence="3" type="ORF">CARN6_1350</name>
</gene>
<dbReference type="PANTHER" id="PTHR44591">
    <property type="entry name" value="STRESS RESPONSE REGULATOR PROTEIN 1"/>
    <property type="match status" value="1"/>
</dbReference>
<dbReference type="GO" id="GO:0000160">
    <property type="term" value="P:phosphorelay signal transduction system"/>
    <property type="evidence" value="ECO:0007669"/>
    <property type="project" value="InterPro"/>
</dbReference>
<dbReference type="PANTHER" id="PTHR44591:SF3">
    <property type="entry name" value="RESPONSE REGULATORY DOMAIN-CONTAINING PROTEIN"/>
    <property type="match status" value="1"/>
</dbReference>
<dbReference type="SMART" id="SM00448">
    <property type="entry name" value="REC"/>
    <property type="match status" value="1"/>
</dbReference>
<protein>
    <submittedName>
        <fullName evidence="3">Response regulator receiver protein</fullName>
    </submittedName>
</protein>
<dbReference type="Pfam" id="PF00072">
    <property type="entry name" value="Response_reg"/>
    <property type="match status" value="1"/>
</dbReference>
<reference evidence="3" key="1">
    <citation type="submission" date="2009-10" db="EMBL/GenBank/DDBJ databases">
        <title>Diversity of trophic interactions inside an arsenic-rich microbial ecosystem.</title>
        <authorList>
            <person name="Bertin P.N."/>
            <person name="Heinrich-Salmeron A."/>
            <person name="Pelletier E."/>
            <person name="Goulhen-Chollet F."/>
            <person name="Arsene-Ploetze F."/>
            <person name="Gallien S."/>
            <person name="Calteau A."/>
            <person name="Vallenet D."/>
            <person name="Casiot C."/>
            <person name="Chane-Woon-Ming B."/>
            <person name="Giloteaux L."/>
            <person name="Barakat M."/>
            <person name="Bonnefoy V."/>
            <person name="Bruneel O."/>
            <person name="Chandler M."/>
            <person name="Cleiss J."/>
            <person name="Duran R."/>
            <person name="Elbaz-Poulichet F."/>
            <person name="Fonknechten N."/>
            <person name="Lauga B."/>
            <person name="Mornico D."/>
            <person name="Ortet P."/>
            <person name="Schaeffer C."/>
            <person name="Siguier P."/>
            <person name="Alexander Thil Smith A."/>
            <person name="Van Dorsselaer A."/>
            <person name="Weissenbach J."/>
            <person name="Medigue C."/>
            <person name="Le Paslier D."/>
        </authorList>
    </citation>
    <scope>NUCLEOTIDE SEQUENCE</scope>
</reference>
<feature type="domain" description="Response regulatory" evidence="2">
    <location>
        <begin position="6"/>
        <end position="116"/>
    </location>
</feature>
<evidence type="ECO:0000259" key="2">
    <source>
        <dbReference type="PROSITE" id="PS50110"/>
    </source>
</evidence>
<sequence>MRPKKIILCVDNNERTLSVRKFLLETRGFRVLTASTARDAIAAFTGQTIDLALVELKLPQMDGNALVGHLKEISSEVPMILVSDSVRAGEQAHQADAFLGKGNCSPAEIIERIRVMSARKRGPRKAAQPAFAQNALQLMIPGIPTAQAS</sequence>
<accession>E6QL18</accession>
<dbReference type="InterPro" id="IPR011006">
    <property type="entry name" value="CheY-like_superfamily"/>
</dbReference>
<proteinExistence type="predicted"/>
<dbReference type="SUPFAM" id="SSF52172">
    <property type="entry name" value="CheY-like"/>
    <property type="match status" value="1"/>
</dbReference>
<keyword evidence="1" id="KW-0597">Phosphoprotein</keyword>
<dbReference type="AlphaFoldDB" id="E6QL18"/>
<dbReference type="EMBL" id="CABQ01000163">
    <property type="protein sequence ID" value="CBI07938.1"/>
    <property type="molecule type" value="Genomic_DNA"/>
</dbReference>
<evidence type="ECO:0000256" key="1">
    <source>
        <dbReference type="ARBA" id="ARBA00022553"/>
    </source>
</evidence>
<dbReference type="InterPro" id="IPR050595">
    <property type="entry name" value="Bact_response_regulator"/>
</dbReference>
<name>E6QL18_9ZZZZ</name>
<dbReference type="Gene3D" id="3.40.50.2300">
    <property type="match status" value="1"/>
</dbReference>
<dbReference type="CDD" id="cd00156">
    <property type="entry name" value="REC"/>
    <property type="match status" value="1"/>
</dbReference>